<proteinExistence type="predicted"/>
<keyword evidence="3" id="KW-1185">Reference proteome</keyword>
<dbReference type="EMBL" id="WOCA01000034">
    <property type="protein sequence ID" value="MUK90821.1"/>
    <property type="molecule type" value="Genomic_DNA"/>
</dbReference>
<evidence type="ECO:0000256" key="1">
    <source>
        <dbReference type="SAM" id="MobiDB-lite"/>
    </source>
</evidence>
<evidence type="ECO:0000313" key="2">
    <source>
        <dbReference type="EMBL" id="MUK90821.1"/>
    </source>
</evidence>
<reference evidence="2 3" key="1">
    <citation type="submission" date="2019-11" db="EMBL/GenBank/DDBJ databases">
        <authorList>
            <person name="Li X."/>
        </authorList>
    </citation>
    <scope>NUCLEOTIDE SEQUENCE [LARGE SCALE GENOMIC DNA]</scope>
    <source>
        <strain evidence="2 3">L9</strain>
    </source>
</reference>
<comment type="caution">
    <text evidence="2">The sequence shown here is derived from an EMBL/GenBank/DDBJ whole genome shotgun (WGS) entry which is preliminary data.</text>
</comment>
<dbReference type="AlphaFoldDB" id="A0A6N8FNM0"/>
<dbReference type="RefSeq" id="WP_155671965.1">
    <property type="nucleotide sequence ID" value="NZ_WOCA01000034.1"/>
</dbReference>
<feature type="compositionally biased region" description="Polar residues" evidence="1">
    <location>
        <begin position="24"/>
        <end position="35"/>
    </location>
</feature>
<feature type="region of interest" description="Disordered" evidence="1">
    <location>
        <begin position="1"/>
        <end position="47"/>
    </location>
</feature>
<dbReference type="Proteomes" id="UP000469125">
    <property type="component" value="Unassembled WGS sequence"/>
</dbReference>
<evidence type="ECO:0000313" key="3">
    <source>
        <dbReference type="Proteomes" id="UP000469125"/>
    </source>
</evidence>
<sequence length="47" mass="5594">MNDRKNSNKQSKKVKAYQEINKEIANSNELKNQQPVPQPKDFEEIEY</sequence>
<protein>
    <recommendedName>
        <fullName evidence="4">Spore cortex-lytic enzyme</fullName>
    </recommendedName>
</protein>
<name>A0A6N8FNM0_9BACI</name>
<evidence type="ECO:0008006" key="4">
    <source>
        <dbReference type="Google" id="ProtNLM"/>
    </source>
</evidence>
<organism evidence="2 3">
    <name type="scientific">Ornithinibacillus caprae</name>
    <dbReference type="NCBI Taxonomy" id="2678566"/>
    <lineage>
        <taxon>Bacteria</taxon>
        <taxon>Bacillati</taxon>
        <taxon>Bacillota</taxon>
        <taxon>Bacilli</taxon>
        <taxon>Bacillales</taxon>
        <taxon>Bacillaceae</taxon>
        <taxon>Ornithinibacillus</taxon>
    </lineage>
</organism>
<gene>
    <name evidence="2" type="ORF">GMD78_20950</name>
</gene>
<accession>A0A6N8FNM0</accession>